<feature type="compositionally biased region" description="Polar residues" evidence="1">
    <location>
        <begin position="317"/>
        <end position="338"/>
    </location>
</feature>
<gene>
    <name evidence="2" type="ORF">YASMINEVIRUS_159</name>
</gene>
<feature type="compositionally biased region" description="Basic and acidic residues" evidence="1">
    <location>
        <begin position="355"/>
        <end position="368"/>
    </location>
</feature>
<accession>A0A5K0U992</accession>
<feature type="compositionally biased region" description="Low complexity" evidence="1">
    <location>
        <begin position="24"/>
        <end position="50"/>
    </location>
</feature>
<evidence type="ECO:0000256" key="1">
    <source>
        <dbReference type="SAM" id="MobiDB-lite"/>
    </source>
</evidence>
<keyword evidence="3" id="KW-1185">Reference proteome</keyword>
<name>A0A5K0U992_9VIRU</name>
<sequence length="378" mass="42854">MSKRTESTPSTGSKYEDLHPRVLENSSQTTKTQTKNTENDASSNSNSSSASLLRNSMMHLERYRKFQAKILSMRLEVFKKAVIAKYGSLDKIEKTAGAPIESKTDIDIIERLCQLQTFVTLPVHDKTGTSITHFYTIGLWYYWGLPELIISFKNPIRENVDFINTITNIIHDELFHMYKDRVVSTQPSDPKITPAPPSIARLDFEAEPETLKVVLDKFDLEFDLKRVPLDNYMGTKTVYMMWFYMFYMDAVNDANGQPKVYPIYQIDIDEGQFRSACKKVIDALMKSAVEQSSMSIPSSLETVDEDSDTDSEISQDLQATHMSESVQNREFSYTTSEGDNSDDVENLDDESESDSESKPNTETRDSKTAPKSSATSSI</sequence>
<proteinExistence type="predicted"/>
<organism evidence="2 3">
    <name type="scientific">Yasminevirus sp. GU-2018</name>
    <dbReference type="NCBI Taxonomy" id="2420051"/>
    <lineage>
        <taxon>Viruses</taxon>
        <taxon>Varidnaviria</taxon>
        <taxon>Bamfordvirae</taxon>
        <taxon>Nucleocytoviricota</taxon>
        <taxon>Megaviricetes</taxon>
        <taxon>Imitervirales</taxon>
        <taxon>Mimiviridae</taxon>
        <taxon>Klosneuvirinae</taxon>
        <taxon>Yasminevirus</taxon>
        <taxon>Yasminevirus saudimassiliense</taxon>
    </lineage>
</organism>
<evidence type="ECO:0000313" key="2">
    <source>
        <dbReference type="EMBL" id="VBB17696.1"/>
    </source>
</evidence>
<evidence type="ECO:0000313" key="3">
    <source>
        <dbReference type="Proteomes" id="UP000594342"/>
    </source>
</evidence>
<protein>
    <submittedName>
        <fullName evidence="2">Uncharacterized protein</fullName>
    </submittedName>
</protein>
<feature type="compositionally biased region" description="Acidic residues" evidence="1">
    <location>
        <begin position="339"/>
        <end position="354"/>
    </location>
</feature>
<reference evidence="2 3" key="1">
    <citation type="submission" date="2018-10" db="EMBL/GenBank/DDBJ databases">
        <authorList>
            <consortium name="IHU Genomes"/>
        </authorList>
    </citation>
    <scope>NUCLEOTIDE SEQUENCE [LARGE SCALE GENOMIC DNA]</scope>
    <source>
        <strain evidence="2 3">A1</strain>
    </source>
</reference>
<comment type="caution">
    <text evidence="2">The sequence shown here is derived from an EMBL/GenBank/DDBJ whole genome shotgun (WGS) entry which is preliminary data.</text>
</comment>
<dbReference type="EMBL" id="UPSH01000001">
    <property type="protein sequence ID" value="VBB17696.1"/>
    <property type="molecule type" value="Genomic_DNA"/>
</dbReference>
<dbReference type="Proteomes" id="UP000594342">
    <property type="component" value="Unassembled WGS sequence"/>
</dbReference>
<feature type="compositionally biased region" description="Acidic residues" evidence="1">
    <location>
        <begin position="302"/>
        <end position="313"/>
    </location>
</feature>
<feature type="region of interest" description="Disordered" evidence="1">
    <location>
        <begin position="1"/>
        <end position="50"/>
    </location>
</feature>
<feature type="compositionally biased region" description="Low complexity" evidence="1">
    <location>
        <begin position="369"/>
        <end position="378"/>
    </location>
</feature>
<feature type="region of interest" description="Disordered" evidence="1">
    <location>
        <begin position="292"/>
        <end position="378"/>
    </location>
</feature>